<dbReference type="Gene3D" id="1.25.10.10">
    <property type="entry name" value="Leucine-rich Repeat Variant"/>
    <property type="match status" value="3"/>
</dbReference>
<dbReference type="GO" id="GO:0070772">
    <property type="term" value="C:PAS complex"/>
    <property type="evidence" value="ECO:0007669"/>
    <property type="project" value="InterPro"/>
</dbReference>
<feature type="compositionally biased region" description="Polar residues" evidence="6">
    <location>
        <begin position="541"/>
        <end position="566"/>
    </location>
</feature>
<feature type="region of interest" description="Disordered" evidence="6">
    <location>
        <begin position="442"/>
        <end position="570"/>
    </location>
</feature>
<evidence type="ECO:0000256" key="4">
    <source>
        <dbReference type="ARBA" id="ARBA00023136"/>
    </source>
</evidence>
<dbReference type="InterPro" id="IPR016024">
    <property type="entry name" value="ARM-type_fold"/>
</dbReference>
<evidence type="ECO:0000256" key="5">
    <source>
        <dbReference type="PROSITE-ProRule" id="PRU00103"/>
    </source>
</evidence>
<dbReference type="PROSITE" id="PS50077">
    <property type="entry name" value="HEAT_REPEAT"/>
    <property type="match status" value="1"/>
</dbReference>
<feature type="compositionally biased region" description="Basic residues" evidence="6">
    <location>
        <begin position="985"/>
        <end position="996"/>
    </location>
</feature>
<evidence type="ECO:0000256" key="3">
    <source>
        <dbReference type="ARBA" id="ARBA00022737"/>
    </source>
</evidence>
<dbReference type="PANTHER" id="PTHR16023:SF0">
    <property type="entry name" value="PROTEIN VAC14 HOMOLOG"/>
    <property type="match status" value="1"/>
</dbReference>
<dbReference type="InterPro" id="IPR021133">
    <property type="entry name" value="HEAT_type_2"/>
</dbReference>
<dbReference type="GO" id="GO:0000329">
    <property type="term" value="C:fungal-type vacuole membrane"/>
    <property type="evidence" value="ECO:0007669"/>
    <property type="project" value="TreeGrafter"/>
</dbReference>
<evidence type="ECO:0000256" key="1">
    <source>
        <dbReference type="ARBA" id="ARBA00004308"/>
    </source>
</evidence>
<dbReference type="InterPro" id="IPR026825">
    <property type="entry name" value="Vac14"/>
</dbReference>
<dbReference type="Pfam" id="PF11916">
    <property type="entry name" value="Vac14_Fig4_bd"/>
    <property type="match status" value="1"/>
</dbReference>
<dbReference type="GO" id="GO:0010008">
    <property type="term" value="C:endosome membrane"/>
    <property type="evidence" value="ECO:0007669"/>
    <property type="project" value="TreeGrafter"/>
</dbReference>
<dbReference type="STRING" id="1858805.M5GC36"/>
<feature type="compositionally biased region" description="Pro residues" evidence="6">
    <location>
        <begin position="449"/>
        <end position="465"/>
    </location>
</feature>
<feature type="region of interest" description="Disordered" evidence="6">
    <location>
        <begin position="913"/>
        <end position="996"/>
    </location>
</feature>
<dbReference type="GeneID" id="63691110"/>
<dbReference type="InterPro" id="IPR021841">
    <property type="entry name" value="VAC14_Fig4p-bd"/>
</dbReference>
<dbReference type="GO" id="GO:0006661">
    <property type="term" value="P:phosphatidylinositol biosynthetic process"/>
    <property type="evidence" value="ECO:0007669"/>
    <property type="project" value="InterPro"/>
</dbReference>
<dbReference type="Pfam" id="PF12755">
    <property type="entry name" value="Vac14_Fab1_bd"/>
    <property type="match status" value="1"/>
</dbReference>
<proteinExistence type="inferred from homology"/>
<name>M5GC36_DACPD</name>
<keyword evidence="4" id="KW-0472">Membrane</keyword>
<accession>M5GC36</accession>
<comment type="similarity">
    <text evidence="2">Belongs to the VAC14 family.</text>
</comment>
<feature type="compositionally biased region" description="Polar residues" evidence="6">
    <location>
        <begin position="470"/>
        <end position="483"/>
    </location>
</feature>
<feature type="repeat" description="HEAT" evidence="5">
    <location>
        <begin position="86"/>
        <end position="121"/>
    </location>
</feature>
<dbReference type="AlphaFoldDB" id="M5GC36"/>
<dbReference type="Proteomes" id="UP000030653">
    <property type="component" value="Unassembled WGS sequence"/>
</dbReference>
<sequence length="996" mass="109112">MEPAVAKGLNDKLYEKRKGAALELEKAVRDAQSHGDMLKIQQIVGQLCDLFASSSNPLHSRNGGLIGLAATSIALGVDVAQYLETIVPPVLACFSDPESRIRYFACESMYNIAKVSKGEILIFFNEIFDALSKLAADSETSVRNGAELLDRLLKDIVAESGPTYVPHFPETEKIRREKQSDGITGLGIALVSKEGFEPAGQPHNQHAFSLARFIPLLSERIYVLSPLTRSYLVSWITVLDSVPDLELVSYLPEFLDGLLKYLSDPTEDVRIATENVLADFLKEIRQIAQVQAQREGVRLRKLEKAKARRAEGDLEPKTPPQRTNGESGVYGYDEEEELVDDQGRGNGAWIPGQNVAVDHAAIVEILIAQLDTDHDEIQQSTALRWLTEFLSFAKEVLVPFTPRLILAVLPNLAHHVATIQAAAQMMNQQLFQVIQALPAPVTTPDVGTPQPPQVTLPPPPPPPTTALPSRAQSVASMNRTAPASPTFDGVAFPSRASRDSNRDSAGIDASATPVPARRQPAPSPVPSTSTAPEPSAAADGSTPSKAVVNTSAPLTESPPNLDQSIESPDPLDYQLTVNSLTVQFMSEHEETRVAALKWLLMLHLKAPNKILAMDDGTFPALLKTLSDPSEEVIKHDLRLLAQISSSSEDSYFKLFMVNLLELFSTDRRLLETRGSLIIRQLCLSLNSERIYRTFAEILERDEDLDFASTMVQKLNIILITSPELQEFRRRLKNLESKDGQMLFSILYKSWCHNAVAVFSLCLLAQAYEHASNLLQIFAELEITVQFLVQVDKLVQLIESPVFTSLRLQLLEPDRYPYLFKCLYGLLMLLPQSTAFISLRNRLNAVSSLGFLHIAPKTNVAAARSKLSRDEVKWQELLSHFRVVQMKHEKYRRQAAGGDVSPLAGLGLNSNGVPSAASRVQGRRVTAGSKDAPPVVRENAGGRLSSVLSPLNPRARGSSGGQTLAPLMSAFSGSPRAVSPTAAAATKRRGTLGGLRK</sequence>
<feature type="compositionally biased region" description="Basic and acidic residues" evidence="6">
    <location>
        <begin position="307"/>
        <end position="316"/>
    </location>
</feature>
<feature type="region of interest" description="Disordered" evidence="6">
    <location>
        <begin position="307"/>
        <end position="328"/>
    </location>
</feature>
<dbReference type="RefSeq" id="XP_040633478.1">
    <property type="nucleotide sequence ID" value="XM_040776048.1"/>
</dbReference>
<organism evidence="8 9">
    <name type="scientific">Dacryopinax primogenitus (strain DJM 731)</name>
    <name type="common">Brown rot fungus</name>
    <dbReference type="NCBI Taxonomy" id="1858805"/>
    <lineage>
        <taxon>Eukaryota</taxon>
        <taxon>Fungi</taxon>
        <taxon>Dikarya</taxon>
        <taxon>Basidiomycota</taxon>
        <taxon>Agaricomycotina</taxon>
        <taxon>Dacrymycetes</taxon>
        <taxon>Dacrymycetales</taxon>
        <taxon>Dacrymycetaceae</taxon>
        <taxon>Dacryopinax</taxon>
    </lineage>
</organism>
<evidence type="ECO:0000313" key="9">
    <source>
        <dbReference type="Proteomes" id="UP000030653"/>
    </source>
</evidence>
<feature type="compositionally biased region" description="Low complexity" evidence="6">
    <location>
        <begin position="526"/>
        <end position="538"/>
    </location>
</feature>
<evidence type="ECO:0000313" key="8">
    <source>
        <dbReference type="EMBL" id="EJU06584.1"/>
    </source>
</evidence>
<reference evidence="8 9" key="1">
    <citation type="journal article" date="2012" name="Science">
        <title>The Paleozoic origin of enzymatic lignin decomposition reconstructed from 31 fungal genomes.</title>
        <authorList>
            <person name="Floudas D."/>
            <person name="Binder M."/>
            <person name="Riley R."/>
            <person name="Barry K."/>
            <person name="Blanchette R.A."/>
            <person name="Henrissat B."/>
            <person name="Martinez A.T."/>
            <person name="Otillar R."/>
            <person name="Spatafora J.W."/>
            <person name="Yadav J.S."/>
            <person name="Aerts A."/>
            <person name="Benoit I."/>
            <person name="Boyd A."/>
            <person name="Carlson A."/>
            <person name="Copeland A."/>
            <person name="Coutinho P.M."/>
            <person name="de Vries R.P."/>
            <person name="Ferreira P."/>
            <person name="Findley K."/>
            <person name="Foster B."/>
            <person name="Gaskell J."/>
            <person name="Glotzer D."/>
            <person name="Gorecki P."/>
            <person name="Heitman J."/>
            <person name="Hesse C."/>
            <person name="Hori C."/>
            <person name="Igarashi K."/>
            <person name="Jurgens J.A."/>
            <person name="Kallen N."/>
            <person name="Kersten P."/>
            <person name="Kohler A."/>
            <person name="Kuees U."/>
            <person name="Kumar T.K.A."/>
            <person name="Kuo A."/>
            <person name="LaButti K."/>
            <person name="Larrondo L.F."/>
            <person name="Lindquist E."/>
            <person name="Ling A."/>
            <person name="Lombard V."/>
            <person name="Lucas S."/>
            <person name="Lundell T."/>
            <person name="Martin R."/>
            <person name="McLaughlin D.J."/>
            <person name="Morgenstern I."/>
            <person name="Morin E."/>
            <person name="Murat C."/>
            <person name="Nagy L.G."/>
            <person name="Nolan M."/>
            <person name="Ohm R.A."/>
            <person name="Patyshakuliyeva A."/>
            <person name="Rokas A."/>
            <person name="Ruiz-Duenas F.J."/>
            <person name="Sabat G."/>
            <person name="Salamov A."/>
            <person name="Samejima M."/>
            <person name="Schmutz J."/>
            <person name="Slot J.C."/>
            <person name="St John F."/>
            <person name="Stenlid J."/>
            <person name="Sun H."/>
            <person name="Sun S."/>
            <person name="Syed K."/>
            <person name="Tsang A."/>
            <person name="Wiebenga A."/>
            <person name="Young D."/>
            <person name="Pisabarro A."/>
            <person name="Eastwood D.C."/>
            <person name="Martin F."/>
            <person name="Cullen D."/>
            <person name="Grigoriev I.V."/>
            <person name="Hibbett D.S."/>
        </authorList>
    </citation>
    <scope>NUCLEOTIDE SEQUENCE [LARGE SCALE GENOMIC DNA]</scope>
    <source>
        <strain evidence="8 9">DJM-731 SS1</strain>
    </source>
</reference>
<evidence type="ECO:0000259" key="7">
    <source>
        <dbReference type="Pfam" id="PF11916"/>
    </source>
</evidence>
<dbReference type="OMA" id="QCYQHVS"/>
<keyword evidence="9" id="KW-1185">Reference proteome</keyword>
<keyword evidence="3" id="KW-0677">Repeat</keyword>
<evidence type="ECO:0000256" key="6">
    <source>
        <dbReference type="SAM" id="MobiDB-lite"/>
    </source>
</evidence>
<dbReference type="InterPro" id="IPR011989">
    <property type="entry name" value="ARM-like"/>
</dbReference>
<protein>
    <submittedName>
        <fullName evidence="8">ARM repeat-containing protein</fullName>
    </submittedName>
</protein>
<evidence type="ECO:0000256" key="2">
    <source>
        <dbReference type="ARBA" id="ARBA00010225"/>
    </source>
</evidence>
<dbReference type="SUPFAM" id="SSF48371">
    <property type="entry name" value="ARM repeat"/>
    <property type="match status" value="1"/>
</dbReference>
<comment type="subcellular location">
    <subcellularLocation>
        <location evidence="1">Endomembrane system</location>
    </subcellularLocation>
</comment>
<dbReference type="PANTHER" id="PTHR16023">
    <property type="entry name" value="TAX1 BINDING PROTEIN-RELATED"/>
    <property type="match status" value="1"/>
</dbReference>
<dbReference type="OrthoDB" id="5574975at2759"/>
<dbReference type="HOGENOM" id="CLU_007740_0_0_1"/>
<feature type="domain" description="Vacuolar protein 14 C-terminal Fig4-binding" evidence="7">
    <location>
        <begin position="668"/>
        <end position="845"/>
    </location>
</feature>
<gene>
    <name evidence="8" type="ORF">DACRYDRAFT_74090</name>
</gene>
<dbReference type="EMBL" id="JH795855">
    <property type="protein sequence ID" value="EJU06584.1"/>
    <property type="molecule type" value="Genomic_DNA"/>
</dbReference>